<dbReference type="EMBL" id="CM004395">
    <property type="protein sequence ID" value="OAY42551.1"/>
    <property type="molecule type" value="Genomic_DNA"/>
</dbReference>
<dbReference type="STRING" id="3983.A0A251KQM1"/>
<evidence type="ECO:0000259" key="8">
    <source>
        <dbReference type="PROSITE" id="PS50867"/>
    </source>
</evidence>
<feature type="domain" description="SET" evidence="7">
    <location>
        <begin position="623"/>
        <end position="771"/>
    </location>
</feature>
<evidence type="ECO:0000256" key="6">
    <source>
        <dbReference type="SAM" id="MobiDB-lite"/>
    </source>
</evidence>
<feature type="domain" description="Pre-SET" evidence="8">
    <location>
        <begin position="558"/>
        <end position="620"/>
    </location>
</feature>
<evidence type="ECO:0000259" key="7">
    <source>
        <dbReference type="PROSITE" id="PS50280"/>
    </source>
</evidence>
<dbReference type="InterPro" id="IPR007728">
    <property type="entry name" value="Pre-SET_dom"/>
</dbReference>
<feature type="compositionally biased region" description="Basic and acidic residues" evidence="6">
    <location>
        <begin position="405"/>
        <end position="417"/>
    </location>
</feature>
<dbReference type="Pfam" id="PF05033">
    <property type="entry name" value="Pre-SET"/>
    <property type="match status" value="1"/>
</dbReference>
<keyword evidence="4" id="KW-0808">Transferase</keyword>
<dbReference type="SMART" id="SM00508">
    <property type="entry name" value="PostSET"/>
    <property type="match status" value="1"/>
</dbReference>
<evidence type="ECO:0000256" key="3">
    <source>
        <dbReference type="ARBA" id="ARBA00022603"/>
    </source>
</evidence>
<dbReference type="GO" id="GO:0005694">
    <property type="term" value="C:chromosome"/>
    <property type="evidence" value="ECO:0007669"/>
    <property type="project" value="UniProtKB-SubCell"/>
</dbReference>
<dbReference type="SMART" id="SM00317">
    <property type="entry name" value="SET"/>
    <property type="match status" value="1"/>
</dbReference>
<feature type="region of interest" description="Disordered" evidence="6">
    <location>
        <begin position="1"/>
        <end position="21"/>
    </location>
</feature>
<dbReference type="AlphaFoldDB" id="A0A251KQM1"/>
<dbReference type="PROSITE" id="PS50867">
    <property type="entry name" value="PRE_SET"/>
    <property type="match status" value="1"/>
</dbReference>
<evidence type="ECO:0000259" key="9">
    <source>
        <dbReference type="PROSITE" id="PS50868"/>
    </source>
</evidence>
<dbReference type="Gene3D" id="2.170.270.10">
    <property type="entry name" value="SET domain"/>
    <property type="match status" value="1"/>
</dbReference>
<keyword evidence="5" id="KW-0949">S-adenosyl-L-methionine</keyword>
<dbReference type="Gramene" id="Manes.09G187800.44.v8.1">
    <property type="protein sequence ID" value="Manes.09G187800.44.v8.1.CDS"/>
    <property type="gene ID" value="Manes.09G187800.v8.1"/>
</dbReference>
<comment type="subcellular location">
    <subcellularLocation>
        <location evidence="1">Chromosome</location>
    </subcellularLocation>
</comment>
<keyword evidence="2" id="KW-0158">Chromosome</keyword>
<evidence type="ECO:0000256" key="2">
    <source>
        <dbReference type="ARBA" id="ARBA00022454"/>
    </source>
</evidence>
<evidence type="ECO:0000313" key="11">
    <source>
        <dbReference type="Proteomes" id="UP000091857"/>
    </source>
</evidence>
<feature type="region of interest" description="Disordered" evidence="6">
    <location>
        <begin position="80"/>
        <end position="125"/>
    </location>
</feature>
<dbReference type="Proteomes" id="UP000091857">
    <property type="component" value="Chromosome 9"/>
</dbReference>
<dbReference type="EMBL" id="CM004395">
    <property type="protein sequence ID" value="OAY42564.1"/>
    <property type="molecule type" value="Genomic_DNA"/>
</dbReference>
<dbReference type="PROSITE" id="PS50280">
    <property type="entry name" value="SET"/>
    <property type="match status" value="1"/>
</dbReference>
<dbReference type="OrthoDB" id="5792673at2759"/>
<dbReference type="Pfam" id="PF00856">
    <property type="entry name" value="SET"/>
    <property type="match status" value="1"/>
</dbReference>
<dbReference type="Gramene" id="Manes.09G187800.45.v8.1">
    <property type="protein sequence ID" value="Manes.09G187800.45.v8.1.CDS"/>
    <property type="gene ID" value="Manes.09G187800.v8.1"/>
</dbReference>
<dbReference type="EMBL" id="CM004395">
    <property type="protein sequence ID" value="OAY42562.1"/>
    <property type="molecule type" value="Genomic_DNA"/>
</dbReference>
<evidence type="ECO:0000256" key="4">
    <source>
        <dbReference type="ARBA" id="ARBA00022679"/>
    </source>
</evidence>
<sequence>MGRLSRRSNISTKTSKEQETQRKILQFPVTNKFAQNVQKIKYKEFLLERRVSPRLKAIPKDKRPYYGSIRRRKLCASKDDVCSGKTEDDDKRRQFDSPEDNAVMNKAKDGGRKNLSDHVSKKRSEGVFLERRVSPRLKNISADKRPYYGSVQRRKFGSSTDYACHKKTEGNEWKKQLDSPKDNAGKEKTKADITFTNTVQRVPGLNLKQRGSSRLKNTPVDKRLFHVRDDLCGRKNKNDHQIILPHYPDGSVSEKKRKADLLDLASKDGEDRGGKIDFALGIEPLEHDDTAIMDLKAEAHLEHTSSESFPAEGMHQISSAKVMVVSPLMLMCKVINNRVQNSSKQESEKDVFGVNIVQQFQKLALLERRVSPRLKGIPKDRRPYYGSTWKGQLNTAKGYVWNNNDPKKQLHSSEDNTKKKKTEVNHSMQQSLSKAAAKDICDRDAESLLASGFLPLKCEDTEIMGLENGAYVKSMDHKKLLLNCIRHKAGAKDCFEQERVSKDSSKLPGLVCEDISYGEEDIPIPVTNMIDPPIAPTGLKYTNSIHIATNLSIPSSPSGCNCKGNCTNPKSCSCALLNGSDFPYVRKDGGRLIEPKDVVFECGPRCRCGPKCINRISQRGLKYRLEVYRTLKKGWAVRSWDFIPSGAPVCEYTGILRRSSELDNVSENEFIFQIDCWHTMNGIGGRERRQGGVSRHARNLMKKLDKAESESEFCIDGVSCGNVTRFINHSCEPNLFVQCILSSHHDIRLARIVLFAADDIPPMQELTYDYGFELDSVIGPDGKIKKLPCYCGTSECRGRLY</sequence>
<dbReference type="GO" id="GO:0042054">
    <property type="term" value="F:histone methyltransferase activity"/>
    <property type="evidence" value="ECO:0000318"/>
    <property type="project" value="GO_Central"/>
</dbReference>
<dbReference type="Gramene" id="Manes.09G187800.48.v8.1">
    <property type="protein sequence ID" value="Manes.09G187800.48.v8.1.CDS"/>
    <property type="gene ID" value="Manes.09G187800.v8.1"/>
</dbReference>
<evidence type="ECO:0008006" key="12">
    <source>
        <dbReference type="Google" id="ProtNLM"/>
    </source>
</evidence>
<reference evidence="10 11" key="1">
    <citation type="submission" date="2016-02" db="EMBL/GenBank/DDBJ databases">
        <title>WGS assembly of Manihot esculenta.</title>
        <authorList>
            <person name="Bredeson J.V."/>
            <person name="Prochnik S.E."/>
            <person name="Lyons J.B."/>
            <person name="Schmutz J."/>
            <person name="Grimwood J."/>
            <person name="Vrebalov J."/>
            <person name="Bart R.S."/>
            <person name="Amuge T."/>
            <person name="Ferguson M.E."/>
            <person name="Green R."/>
            <person name="Putnam N."/>
            <person name="Stites J."/>
            <person name="Rounsley S."/>
            <person name="Rokhsar D.S."/>
        </authorList>
    </citation>
    <scope>NUCLEOTIDE SEQUENCE [LARGE SCALE GENOMIC DNA]</scope>
    <source>
        <strain evidence="11">cv. AM560-2</strain>
        <tissue evidence="10">Leaf</tissue>
    </source>
</reference>
<dbReference type="SMART" id="SM00468">
    <property type="entry name" value="PreSET"/>
    <property type="match status" value="1"/>
</dbReference>
<name>A0A251KQM1_MANES</name>
<evidence type="ECO:0000313" key="10">
    <source>
        <dbReference type="EMBL" id="OAY42564.1"/>
    </source>
</evidence>
<proteinExistence type="predicted"/>
<dbReference type="InterPro" id="IPR046341">
    <property type="entry name" value="SET_dom_sf"/>
</dbReference>
<dbReference type="GO" id="GO:0003690">
    <property type="term" value="F:double-stranded DNA binding"/>
    <property type="evidence" value="ECO:0000318"/>
    <property type="project" value="GO_Central"/>
</dbReference>
<dbReference type="InterPro" id="IPR001214">
    <property type="entry name" value="SET_dom"/>
</dbReference>
<dbReference type="Gramene" id="Manes.09G187800.47.v8.1">
    <property type="protein sequence ID" value="Manes.09G187800.47.v8.1.CDS"/>
    <property type="gene ID" value="Manes.09G187800.v8.1"/>
</dbReference>
<feature type="domain" description="Post-SET" evidence="9">
    <location>
        <begin position="785"/>
        <end position="801"/>
    </location>
</feature>
<dbReference type="GO" id="GO:0008270">
    <property type="term" value="F:zinc ion binding"/>
    <property type="evidence" value="ECO:0007669"/>
    <property type="project" value="InterPro"/>
</dbReference>
<dbReference type="PANTHER" id="PTHR45660">
    <property type="entry name" value="HISTONE-LYSINE N-METHYLTRANSFERASE SETMAR"/>
    <property type="match status" value="1"/>
</dbReference>
<protein>
    <recommendedName>
        <fullName evidence="12">Histone-lysine N-methyltransferase</fullName>
    </recommendedName>
</protein>
<feature type="compositionally biased region" description="Basic and acidic residues" evidence="6">
    <location>
        <begin position="80"/>
        <end position="96"/>
    </location>
</feature>
<dbReference type="EMBL" id="CM004395">
    <property type="protein sequence ID" value="OAY42550.1"/>
    <property type="molecule type" value="Genomic_DNA"/>
</dbReference>
<feature type="region of interest" description="Disordered" evidence="6">
    <location>
        <begin position="400"/>
        <end position="429"/>
    </location>
</feature>
<accession>A0A251KQM1</accession>
<keyword evidence="3" id="KW-0489">Methyltransferase</keyword>
<gene>
    <name evidence="10" type="ORF">MANES_09G187800</name>
</gene>
<evidence type="ECO:0000256" key="5">
    <source>
        <dbReference type="ARBA" id="ARBA00022691"/>
    </source>
</evidence>
<dbReference type="InterPro" id="IPR003616">
    <property type="entry name" value="Post-SET_dom"/>
</dbReference>
<dbReference type="PROSITE" id="PS50868">
    <property type="entry name" value="POST_SET"/>
    <property type="match status" value="1"/>
</dbReference>
<dbReference type="GO" id="GO:0032259">
    <property type="term" value="P:methylation"/>
    <property type="evidence" value="ECO:0007669"/>
    <property type="project" value="UniProtKB-KW"/>
</dbReference>
<dbReference type="SUPFAM" id="SSF82199">
    <property type="entry name" value="SET domain"/>
    <property type="match status" value="1"/>
</dbReference>
<keyword evidence="11" id="KW-1185">Reference proteome</keyword>
<dbReference type="InterPro" id="IPR051357">
    <property type="entry name" value="H3K9_HMTase_SUVAR3-9"/>
</dbReference>
<dbReference type="Gramene" id="Manes.09G187800.46.v8.1">
    <property type="protein sequence ID" value="Manes.09G187800.46.v8.1.CDS"/>
    <property type="gene ID" value="Manes.09G187800.v8.1"/>
</dbReference>
<dbReference type="GO" id="GO:0005634">
    <property type="term" value="C:nucleus"/>
    <property type="evidence" value="ECO:0007669"/>
    <property type="project" value="InterPro"/>
</dbReference>
<organism evidence="10 11">
    <name type="scientific">Manihot esculenta</name>
    <name type="common">Cassava</name>
    <name type="synonym">Jatropha manihot</name>
    <dbReference type="NCBI Taxonomy" id="3983"/>
    <lineage>
        <taxon>Eukaryota</taxon>
        <taxon>Viridiplantae</taxon>
        <taxon>Streptophyta</taxon>
        <taxon>Embryophyta</taxon>
        <taxon>Tracheophyta</taxon>
        <taxon>Spermatophyta</taxon>
        <taxon>Magnoliopsida</taxon>
        <taxon>eudicotyledons</taxon>
        <taxon>Gunneridae</taxon>
        <taxon>Pentapetalae</taxon>
        <taxon>rosids</taxon>
        <taxon>fabids</taxon>
        <taxon>Malpighiales</taxon>
        <taxon>Euphorbiaceae</taxon>
        <taxon>Crotonoideae</taxon>
        <taxon>Manihoteae</taxon>
        <taxon>Manihot</taxon>
    </lineage>
</organism>
<evidence type="ECO:0000256" key="1">
    <source>
        <dbReference type="ARBA" id="ARBA00004286"/>
    </source>
</evidence>
<feature type="compositionally biased region" description="Basic and acidic residues" evidence="6">
    <location>
        <begin position="106"/>
        <end position="125"/>
    </location>
</feature>
<dbReference type="PANTHER" id="PTHR45660:SF94">
    <property type="entry name" value="HISTONE-LYSINE N-METHYLTRANSFERASE, H3 LYSINE-9 SPECIFIC SUVH4"/>
    <property type="match status" value="1"/>
</dbReference>